<sequence>MNEADSGEPSPPTLGTCVGRALRLKCPACGQHKMFRNWITMVDPCPACGRKFDRAPGYLLGSIYINYGVTAFLIVVLYFGLFLSKSLTGSQLLWVLSGLGLLFPLWFFRYARALWIAFDERWDPWPNDEERRSMANEAKPSGIE</sequence>
<dbReference type="OrthoDB" id="9799456at2"/>
<name>A0A5C6CK18_9BACT</name>
<gene>
    <name evidence="2" type="ORF">Pla144_38160</name>
</gene>
<dbReference type="Pfam" id="PF06170">
    <property type="entry name" value="DUF983"/>
    <property type="match status" value="1"/>
</dbReference>
<dbReference type="AlphaFoldDB" id="A0A5C6CK18"/>
<dbReference type="EMBL" id="SJPS01000006">
    <property type="protein sequence ID" value="TWU23641.1"/>
    <property type="molecule type" value="Genomic_DNA"/>
</dbReference>
<evidence type="ECO:0000256" key="1">
    <source>
        <dbReference type="SAM" id="Phobius"/>
    </source>
</evidence>
<feature type="transmembrane region" description="Helical" evidence="1">
    <location>
        <begin position="58"/>
        <end position="80"/>
    </location>
</feature>
<organism evidence="2 3">
    <name type="scientific">Bythopirellula polymerisocia</name>
    <dbReference type="NCBI Taxonomy" id="2528003"/>
    <lineage>
        <taxon>Bacteria</taxon>
        <taxon>Pseudomonadati</taxon>
        <taxon>Planctomycetota</taxon>
        <taxon>Planctomycetia</taxon>
        <taxon>Pirellulales</taxon>
        <taxon>Lacipirellulaceae</taxon>
        <taxon>Bythopirellula</taxon>
    </lineage>
</organism>
<dbReference type="RefSeq" id="WP_146452133.1">
    <property type="nucleotide sequence ID" value="NZ_SJPS01000006.1"/>
</dbReference>
<evidence type="ECO:0000313" key="3">
    <source>
        <dbReference type="Proteomes" id="UP000318437"/>
    </source>
</evidence>
<proteinExistence type="predicted"/>
<evidence type="ECO:0000313" key="2">
    <source>
        <dbReference type="EMBL" id="TWU23641.1"/>
    </source>
</evidence>
<keyword evidence="1" id="KW-0812">Transmembrane</keyword>
<dbReference type="Proteomes" id="UP000318437">
    <property type="component" value="Unassembled WGS sequence"/>
</dbReference>
<keyword evidence="1" id="KW-0472">Membrane</keyword>
<accession>A0A5C6CK18</accession>
<dbReference type="InterPro" id="IPR009325">
    <property type="entry name" value="DUF983"/>
</dbReference>
<keyword evidence="1" id="KW-1133">Transmembrane helix</keyword>
<comment type="caution">
    <text evidence="2">The sequence shown here is derived from an EMBL/GenBank/DDBJ whole genome shotgun (WGS) entry which is preliminary data.</text>
</comment>
<evidence type="ECO:0008006" key="4">
    <source>
        <dbReference type="Google" id="ProtNLM"/>
    </source>
</evidence>
<feature type="transmembrane region" description="Helical" evidence="1">
    <location>
        <begin position="92"/>
        <end position="111"/>
    </location>
</feature>
<reference evidence="2 3" key="1">
    <citation type="submission" date="2019-02" db="EMBL/GenBank/DDBJ databases">
        <title>Deep-cultivation of Planctomycetes and their phenomic and genomic characterization uncovers novel biology.</title>
        <authorList>
            <person name="Wiegand S."/>
            <person name="Jogler M."/>
            <person name="Boedeker C."/>
            <person name="Pinto D."/>
            <person name="Vollmers J."/>
            <person name="Rivas-Marin E."/>
            <person name="Kohn T."/>
            <person name="Peeters S.H."/>
            <person name="Heuer A."/>
            <person name="Rast P."/>
            <person name="Oberbeckmann S."/>
            <person name="Bunk B."/>
            <person name="Jeske O."/>
            <person name="Meyerdierks A."/>
            <person name="Storesund J.E."/>
            <person name="Kallscheuer N."/>
            <person name="Luecker S."/>
            <person name="Lage O.M."/>
            <person name="Pohl T."/>
            <person name="Merkel B.J."/>
            <person name="Hornburger P."/>
            <person name="Mueller R.-W."/>
            <person name="Bruemmer F."/>
            <person name="Labrenz M."/>
            <person name="Spormann A.M."/>
            <person name="Op Den Camp H."/>
            <person name="Overmann J."/>
            <person name="Amann R."/>
            <person name="Jetten M.S.M."/>
            <person name="Mascher T."/>
            <person name="Medema M.H."/>
            <person name="Devos D.P."/>
            <person name="Kaster A.-K."/>
            <person name="Ovreas L."/>
            <person name="Rohde M."/>
            <person name="Galperin M.Y."/>
            <person name="Jogler C."/>
        </authorList>
    </citation>
    <scope>NUCLEOTIDE SEQUENCE [LARGE SCALE GENOMIC DNA]</scope>
    <source>
        <strain evidence="2 3">Pla144</strain>
    </source>
</reference>
<protein>
    <recommendedName>
        <fullName evidence="4">DUF983 domain-containing protein</fullName>
    </recommendedName>
</protein>
<keyword evidence="3" id="KW-1185">Reference proteome</keyword>